<proteinExistence type="predicted"/>
<name>A0ABR8JMB6_9BACT</name>
<evidence type="ECO:0000313" key="1">
    <source>
        <dbReference type="EMBL" id="MBD2721118.1"/>
    </source>
</evidence>
<gene>
    <name evidence="1" type="ORF">IC234_03190</name>
</gene>
<dbReference type="RefSeq" id="WP_190922377.1">
    <property type="nucleotide sequence ID" value="NZ_JACXAC010000001.1"/>
</dbReference>
<reference evidence="1 2" key="1">
    <citation type="submission" date="2020-09" db="EMBL/GenBank/DDBJ databases">
        <authorList>
            <person name="Kim M.K."/>
        </authorList>
    </citation>
    <scope>NUCLEOTIDE SEQUENCE [LARGE SCALE GENOMIC DNA]</scope>
    <source>
        <strain evidence="1 2">BT189</strain>
    </source>
</reference>
<keyword evidence="2" id="KW-1185">Reference proteome</keyword>
<accession>A0ABR8JMB6</accession>
<evidence type="ECO:0000313" key="2">
    <source>
        <dbReference type="Proteomes" id="UP000606003"/>
    </source>
</evidence>
<sequence>MALSFNPTTYAQQLDAQSGITLKNTDNGQSGWLPKDSTSPSTNNLVLEYVYQKDSNDDKTNYRTWYPETSLMKDGAGLIVSAKIDHIRGDSLDDHIILICGFNAAAELVVAQASVQITKDSKYNQTVPPQTLAMARNDPGNIDNLVYDLLHAVDFHDYGRNTIDTAVKYSIIAIRKSVTKA</sequence>
<dbReference type="EMBL" id="JACXAC010000001">
    <property type="protein sequence ID" value="MBD2721118.1"/>
    <property type="molecule type" value="Genomic_DNA"/>
</dbReference>
<comment type="caution">
    <text evidence="1">The sequence shown here is derived from an EMBL/GenBank/DDBJ whole genome shotgun (WGS) entry which is preliminary data.</text>
</comment>
<protein>
    <submittedName>
        <fullName evidence="1">Uncharacterized protein</fullName>
    </submittedName>
</protein>
<organism evidence="1 2">
    <name type="scientific">Hymenobacter armeniacus</name>
    <dbReference type="NCBI Taxonomy" id="2771358"/>
    <lineage>
        <taxon>Bacteria</taxon>
        <taxon>Pseudomonadati</taxon>
        <taxon>Bacteroidota</taxon>
        <taxon>Cytophagia</taxon>
        <taxon>Cytophagales</taxon>
        <taxon>Hymenobacteraceae</taxon>
        <taxon>Hymenobacter</taxon>
    </lineage>
</organism>
<dbReference type="Proteomes" id="UP000606003">
    <property type="component" value="Unassembled WGS sequence"/>
</dbReference>